<sequence>MRDIGTRIQRYRLSRYGPADDSWRRRLRWAWPLIGLWLLYAGLLSEHSWFRLWRLSAENERLRADLETTRAQIGTLDGRLTDPRQRQRWGERTLRERDGMARKGEIIYRYQGGAADSAER</sequence>
<gene>
    <name evidence="2" type="ORF">E6K78_07835</name>
</gene>
<evidence type="ECO:0000313" key="2">
    <source>
        <dbReference type="EMBL" id="TMQ65317.1"/>
    </source>
</evidence>
<dbReference type="Proteomes" id="UP000316609">
    <property type="component" value="Unassembled WGS sequence"/>
</dbReference>
<comment type="caution">
    <text evidence="2">The sequence shown here is derived from an EMBL/GenBank/DDBJ whole genome shotgun (WGS) entry which is preliminary data.</text>
</comment>
<dbReference type="EMBL" id="VBOY01000072">
    <property type="protein sequence ID" value="TMQ65317.1"/>
    <property type="molecule type" value="Genomic_DNA"/>
</dbReference>
<name>A0A538TNV5_UNCEI</name>
<keyword evidence="1" id="KW-1133">Transmembrane helix</keyword>
<dbReference type="Pfam" id="PF04977">
    <property type="entry name" value="DivIC"/>
    <property type="match status" value="1"/>
</dbReference>
<protein>
    <submittedName>
        <fullName evidence="2">Septum formation initiator family protein</fullName>
    </submittedName>
</protein>
<accession>A0A538TNV5</accession>
<feature type="transmembrane region" description="Helical" evidence="1">
    <location>
        <begin position="29"/>
        <end position="45"/>
    </location>
</feature>
<dbReference type="InterPro" id="IPR007060">
    <property type="entry name" value="FtsL/DivIC"/>
</dbReference>
<proteinExistence type="predicted"/>
<keyword evidence="1" id="KW-0472">Membrane</keyword>
<evidence type="ECO:0000313" key="3">
    <source>
        <dbReference type="Proteomes" id="UP000316609"/>
    </source>
</evidence>
<organism evidence="2 3">
    <name type="scientific">Eiseniibacteriota bacterium</name>
    <dbReference type="NCBI Taxonomy" id="2212470"/>
    <lineage>
        <taxon>Bacteria</taxon>
        <taxon>Candidatus Eiseniibacteriota</taxon>
    </lineage>
</organism>
<reference evidence="2 3" key="1">
    <citation type="journal article" date="2019" name="Nat. Microbiol.">
        <title>Mediterranean grassland soil C-N compound turnover is dependent on rainfall and depth, and is mediated by genomically divergent microorganisms.</title>
        <authorList>
            <person name="Diamond S."/>
            <person name="Andeer P.F."/>
            <person name="Li Z."/>
            <person name="Crits-Christoph A."/>
            <person name="Burstein D."/>
            <person name="Anantharaman K."/>
            <person name="Lane K.R."/>
            <person name="Thomas B.C."/>
            <person name="Pan C."/>
            <person name="Northen T.R."/>
            <person name="Banfield J.F."/>
        </authorList>
    </citation>
    <scope>NUCLEOTIDE SEQUENCE [LARGE SCALE GENOMIC DNA]</scope>
    <source>
        <strain evidence="2">WS_8</strain>
    </source>
</reference>
<dbReference type="AlphaFoldDB" id="A0A538TNV5"/>
<keyword evidence="1" id="KW-0812">Transmembrane</keyword>
<evidence type="ECO:0000256" key="1">
    <source>
        <dbReference type="SAM" id="Phobius"/>
    </source>
</evidence>